<feature type="region of interest" description="Disordered" evidence="1">
    <location>
        <begin position="1"/>
        <end position="65"/>
    </location>
</feature>
<evidence type="ECO:0000313" key="3">
    <source>
        <dbReference type="Proteomes" id="UP001526246"/>
    </source>
</evidence>
<feature type="compositionally biased region" description="Gly residues" evidence="1">
    <location>
        <begin position="38"/>
        <end position="55"/>
    </location>
</feature>
<comment type="caution">
    <text evidence="2">The sequence shown here is derived from an EMBL/GenBank/DDBJ whole genome shotgun (WGS) entry which is preliminary data.</text>
</comment>
<keyword evidence="3" id="KW-1185">Reference proteome</keyword>
<proteinExistence type="predicted"/>
<evidence type="ECO:0000256" key="1">
    <source>
        <dbReference type="SAM" id="MobiDB-lite"/>
    </source>
</evidence>
<reference evidence="2 3" key="1">
    <citation type="submission" date="2022-10" db="EMBL/GenBank/DDBJ databases">
        <title>Sphingomonas sp.</title>
        <authorList>
            <person name="Jin C."/>
        </authorList>
    </citation>
    <scope>NUCLEOTIDE SEQUENCE [LARGE SCALE GENOMIC DNA]</scope>
    <source>
        <strain evidence="2 3">BN140010</strain>
    </source>
</reference>
<name>A0ABT3JDW2_9SPHN</name>
<dbReference type="EMBL" id="JAPDOB010000001">
    <property type="protein sequence ID" value="MCW3797256.1"/>
    <property type="molecule type" value="Genomic_DNA"/>
</dbReference>
<organism evidence="2 3">
    <name type="scientific">Sphingomonas arvum</name>
    <dbReference type="NCBI Taxonomy" id="2992113"/>
    <lineage>
        <taxon>Bacteria</taxon>
        <taxon>Pseudomonadati</taxon>
        <taxon>Pseudomonadota</taxon>
        <taxon>Alphaproteobacteria</taxon>
        <taxon>Sphingomonadales</taxon>
        <taxon>Sphingomonadaceae</taxon>
        <taxon>Sphingomonas</taxon>
    </lineage>
</organism>
<accession>A0ABT3JDW2</accession>
<gene>
    <name evidence="2" type="ORF">OMW55_05470</name>
</gene>
<dbReference type="Proteomes" id="UP001526246">
    <property type="component" value="Unassembled WGS sequence"/>
</dbReference>
<protein>
    <submittedName>
        <fullName evidence="2">Uncharacterized protein</fullName>
    </submittedName>
</protein>
<dbReference type="RefSeq" id="WP_264881424.1">
    <property type="nucleotide sequence ID" value="NZ_JAPDOB010000001.1"/>
</dbReference>
<sequence>MREPRLSMPVGSTYQEDTGMAQKAAGGQGSGVTEKGGTATGAGGRGGGGKGGSGSGNSKKTGKGG</sequence>
<evidence type="ECO:0000313" key="2">
    <source>
        <dbReference type="EMBL" id="MCW3797256.1"/>
    </source>
</evidence>